<protein>
    <submittedName>
        <fullName evidence="1">DUF1684 domain-containing protein</fullName>
    </submittedName>
</protein>
<sequence>MCDTDSPTVLPTTGTGTTRQDWERFRLNRNAALSDGHGWLSLTSLQWLSAEAAELRLFPGLWSADNGWAADKEGNTDDGAATLWAEPGDGLLFADSQLPASGTLTATLADEESLLWVQHGSTIAELARRGGRYLVRTRDSQSPVLQAFHGVPVFDFRADLVLPGRFEPYPGPRVVNRTTANETVSASTEIVGELVFELDGHDHRLLAEDGGSGALDVTFHDATNHRSTAGWRKLTVPRPSGTAVVLDFNKSMNYPSAFTAFGTCPMPVQGNRLDAPIEAGEKAPDSDDR</sequence>
<comment type="caution">
    <text evidence="1">The sequence shown here is derived from an EMBL/GenBank/DDBJ whole genome shotgun (WGS) entry which is preliminary data.</text>
</comment>
<dbReference type="PANTHER" id="PTHR41913">
    <property type="entry name" value="DUF1684 DOMAIN-CONTAINING PROTEIN"/>
    <property type="match status" value="1"/>
</dbReference>
<gene>
    <name evidence="1" type="ORF">IV500_12090</name>
</gene>
<accession>A0A931CPQ2</accession>
<dbReference type="InterPro" id="IPR012467">
    <property type="entry name" value="DUF1684"/>
</dbReference>
<dbReference type="AlphaFoldDB" id="A0A931CPQ2"/>
<dbReference type="EMBL" id="JADNYM010000014">
    <property type="protein sequence ID" value="MBG0740120.1"/>
    <property type="molecule type" value="Genomic_DNA"/>
</dbReference>
<evidence type="ECO:0000313" key="2">
    <source>
        <dbReference type="Proteomes" id="UP000655366"/>
    </source>
</evidence>
<name>A0A931CPQ2_9MICC</name>
<dbReference type="Pfam" id="PF07920">
    <property type="entry name" value="DUF1684"/>
    <property type="match status" value="1"/>
</dbReference>
<organism evidence="1 2">
    <name type="scientific">Arthrobacter terrae</name>
    <dbReference type="NCBI Taxonomy" id="2935737"/>
    <lineage>
        <taxon>Bacteria</taxon>
        <taxon>Bacillati</taxon>
        <taxon>Actinomycetota</taxon>
        <taxon>Actinomycetes</taxon>
        <taxon>Micrococcales</taxon>
        <taxon>Micrococcaceae</taxon>
        <taxon>Arthrobacter</taxon>
    </lineage>
</organism>
<evidence type="ECO:0000313" key="1">
    <source>
        <dbReference type="EMBL" id="MBG0740120.1"/>
    </source>
</evidence>
<proteinExistence type="predicted"/>
<dbReference type="Proteomes" id="UP000655366">
    <property type="component" value="Unassembled WGS sequence"/>
</dbReference>
<reference evidence="1 2" key="1">
    <citation type="submission" date="2020-11" db="EMBL/GenBank/DDBJ databases">
        <title>Arthrobacter antarcticus sp. nov., isolated from Antarctic Soil.</title>
        <authorList>
            <person name="Li J."/>
        </authorList>
    </citation>
    <scope>NUCLEOTIDE SEQUENCE [LARGE SCALE GENOMIC DNA]</scope>
    <source>
        <strain evidence="1 2">Z1-20</strain>
    </source>
</reference>
<keyword evidence="2" id="KW-1185">Reference proteome</keyword>
<dbReference type="PANTHER" id="PTHR41913:SF1">
    <property type="entry name" value="DUF1684 DOMAIN-CONTAINING PROTEIN"/>
    <property type="match status" value="1"/>
</dbReference>